<dbReference type="SMART" id="SM00054">
    <property type="entry name" value="EFh"/>
    <property type="match status" value="3"/>
</dbReference>
<dbReference type="Proteomes" id="UP000663881">
    <property type="component" value="Unassembled WGS sequence"/>
</dbReference>
<evidence type="ECO:0000313" key="4">
    <source>
        <dbReference type="EMBL" id="CAF3877693.1"/>
    </source>
</evidence>
<dbReference type="Proteomes" id="UP000663891">
    <property type="component" value="Unassembled WGS sequence"/>
</dbReference>
<dbReference type="InterPro" id="IPR002048">
    <property type="entry name" value="EF_hand_dom"/>
</dbReference>
<keyword evidence="1" id="KW-0106">Calcium</keyword>
<dbReference type="Pfam" id="PF13833">
    <property type="entry name" value="EF-hand_8"/>
    <property type="match status" value="1"/>
</dbReference>
<reference evidence="3" key="1">
    <citation type="submission" date="2021-02" db="EMBL/GenBank/DDBJ databases">
        <authorList>
            <person name="Nowell W R."/>
        </authorList>
    </citation>
    <scope>NUCLEOTIDE SEQUENCE</scope>
</reference>
<accession>A0A814G9Y6</accession>
<comment type="caution">
    <text evidence="3">The sequence shown here is derived from an EMBL/GenBank/DDBJ whole genome shotgun (WGS) entry which is preliminary data.</text>
</comment>
<dbReference type="InterPro" id="IPR018247">
    <property type="entry name" value="EF_Hand_1_Ca_BS"/>
</dbReference>
<proteinExistence type="predicted"/>
<feature type="domain" description="EF-hand" evidence="2">
    <location>
        <begin position="28"/>
        <end position="63"/>
    </location>
</feature>
<dbReference type="InterPro" id="IPR011992">
    <property type="entry name" value="EF-hand-dom_pair"/>
</dbReference>
<evidence type="ECO:0000256" key="1">
    <source>
        <dbReference type="ARBA" id="ARBA00022837"/>
    </source>
</evidence>
<dbReference type="Proteomes" id="UP000663844">
    <property type="component" value="Unassembled WGS sequence"/>
</dbReference>
<dbReference type="EMBL" id="CAJOAY010004932">
    <property type="protein sequence ID" value="CAF4088693.1"/>
    <property type="molecule type" value="Genomic_DNA"/>
</dbReference>
<evidence type="ECO:0000313" key="5">
    <source>
        <dbReference type="EMBL" id="CAF4088693.1"/>
    </source>
</evidence>
<dbReference type="Pfam" id="PF13499">
    <property type="entry name" value="EF-hand_7"/>
    <property type="match status" value="1"/>
</dbReference>
<dbReference type="CDD" id="cd00051">
    <property type="entry name" value="EFh"/>
    <property type="match status" value="1"/>
</dbReference>
<gene>
    <name evidence="5" type="ORF">OKA104_LOCUS35010</name>
    <name evidence="4" type="ORF">OXD698_LOCUS22718</name>
    <name evidence="3" type="ORF">VCS650_LOCUS14354</name>
</gene>
<dbReference type="PROSITE" id="PS50222">
    <property type="entry name" value="EF_HAND_2"/>
    <property type="match status" value="2"/>
</dbReference>
<sequence length="102" mass="12106">MRAYKKADKSGNGYIEFKEFATLISQLNYYDEIINLFRELDIDNDHRISFNEFKKGYDLLNLNSSNTCQLRKEFDSIDTNQSGYIVFDEFCFYMTERMGFGV</sequence>
<dbReference type="OrthoDB" id="26525at2759"/>
<dbReference type="EMBL" id="CAJNON010000119">
    <property type="protein sequence ID" value="CAF0993931.1"/>
    <property type="molecule type" value="Genomic_DNA"/>
</dbReference>
<evidence type="ECO:0000313" key="6">
    <source>
        <dbReference type="Proteomes" id="UP000663891"/>
    </source>
</evidence>
<organism evidence="3 6">
    <name type="scientific">Adineta steineri</name>
    <dbReference type="NCBI Taxonomy" id="433720"/>
    <lineage>
        <taxon>Eukaryota</taxon>
        <taxon>Metazoa</taxon>
        <taxon>Spiralia</taxon>
        <taxon>Gnathifera</taxon>
        <taxon>Rotifera</taxon>
        <taxon>Eurotatoria</taxon>
        <taxon>Bdelloidea</taxon>
        <taxon>Adinetida</taxon>
        <taxon>Adinetidae</taxon>
        <taxon>Adineta</taxon>
    </lineage>
</organism>
<feature type="domain" description="EF-hand" evidence="2">
    <location>
        <begin position="69"/>
        <end position="100"/>
    </location>
</feature>
<evidence type="ECO:0000259" key="2">
    <source>
        <dbReference type="PROSITE" id="PS50222"/>
    </source>
</evidence>
<name>A0A814G9Y6_9BILA</name>
<evidence type="ECO:0000313" key="3">
    <source>
        <dbReference type="EMBL" id="CAF0993931.1"/>
    </source>
</evidence>
<dbReference type="SUPFAM" id="SSF47473">
    <property type="entry name" value="EF-hand"/>
    <property type="match status" value="1"/>
</dbReference>
<dbReference type="PROSITE" id="PS00018">
    <property type="entry name" value="EF_HAND_1"/>
    <property type="match status" value="1"/>
</dbReference>
<dbReference type="EMBL" id="CAJOAZ010001959">
    <property type="protein sequence ID" value="CAF3877693.1"/>
    <property type="molecule type" value="Genomic_DNA"/>
</dbReference>
<dbReference type="AlphaFoldDB" id="A0A814G9Y6"/>
<dbReference type="Gene3D" id="1.10.238.10">
    <property type="entry name" value="EF-hand"/>
    <property type="match status" value="1"/>
</dbReference>
<dbReference type="GO" id="GO:0005509">
    <property type="term" value="F:calcium ion binding"/>
    <property type="evidence" value="ECO:0007669"/>
    <property type="project" value="InterPro"/>
</dbReference>
<protein>
    <recommendedName>
        <fullName evidence="2">EF-hand domain-containing protein</fullName>
    </recommendedName>
</protein>